<name>A0ACC2P3I6_9HYME</name>
<dbReference type="Proteomes" id="UP001239111">
    <property type="component" value="Chromosome 2"/>
</dbReference>
<comment type="caution">
    <text evidence="1">The sequence shown here is derived from an EMBL/GenBank/DDBJ whole genome shotgun (WGS) entry which is preliminary data.</text>
</comment>
<keyword evidence="2" id="KW-1185">Reference proteome</keyword>
<proteinExistence type="predicted"/>
<evidence type="ECO:0000313" key="2">
    <source>
        <dbReference type="Proteomes" id="UP001239111"/>
    </source>
</evidence>
<dbReference type="EMBL" id="CM056742">
    <property type="protein sequence ID" value="KAJ8676320.1"/>
    <property type="molecule type" value="Genomic_DNA"/>
</dbReference>
<sequence>MALNMLQRLSGIHRVSAFLQTVQKAPIPFVSRSCDHPCSQEQCMKTRDFHTSLSVGNFEEPKRFLRHNKKVYPPQGPDEEPRPAFVCHQKCNIRYSPKKMTYVTWFVRGMSVDEAIKQLSFVPKKGAGIVKETILEAQRLAVEQHNVEFKSNLWVAESFCSKAFVVKGRRKHAKGRSGEVRYTFCHYFVRLEEGKPPKDYYKHDLPETAEEMIDRWKIELRSRKIENSL</sequence>
<gene>
    <name evidence="1" type="ORF">QAD02_012107</name>
</gene>
<evidence type="ECO:0000313" key="1">
    <source>
        <dbReference type="EMBL" id="KAJ8676320.1"/>
    </source>
</evidence>
<organism evidence="1 2">
    <name type="scientific">Eretmocerus hayati</name>
    <dbReference type="NCBI Taxonomy" id="131215"/>
    <lineage>
        <taxon>Eukaryota</taxon>
        <taxon>Metazoa</taxon>
        <taxon>Ecdysozoa</taxon>
        <taxon>Arthropoda</taxon>
        <taxon>Hexapoda</taxon>
        <taxon>Insecta</taxon>
        <taxon>Pterygota</taxon>
        <taxon>Neoptera</taxon>
        <taxon>Endopterygota</taxon>
        <taxon>Hymenoptera</taxon>
        <taxon>Apocrita</taxon>
        <taxon>Proctotrupomorpha</taxon>
        <taxon>Chalcidoidea</taxon>
        <taxon>Aphelinidae</taxon>
        <taxon>Aphelininae</taxon>
        <taxon>Eretmocerus</taxon>
    </lineage>
</organism>
<protein>
    <submittedName>
        <fullName evidence="1">Uncharacterized protein</fullName>
    </submittedName>
</protein>
<accession>A0ACC2P3I6</accession>
<reference evidence="1" key="1">
    <citation type="submission" date="2023-04" db="EMBL/GenBank/DDBJ databases">
        <title>A chromosome-level genome assembly of the parasitoid wasp Eretmocerus hayati.</title>
        <authorList>
            <person name="Zhong Y."/>
            <person name="Liu S."/>
            <person name="Liu Y."/>
        </authorList>
    </citation>
    <scope>NUCLEOTIDE SEQUENCE</scope>
    <source>
        <strain evidence="1">ZJU_SS_LIU_2023</strain>
    </source>
</reference>